<sequence>MVMKHAIIFVGFIVSVCYGLEYLKGNNGDTWNSWGNGDSKINDEIDDNEAKILPVRKNNFRQCVKPWQKAVMTLATISKPAEAITCHPDFKPCGDETAECQFSFSTFQYICCKDRDDVKAPECPKYYTTLRTLCGGINEASCPRNFKCMASRFDPNIEICCRPNASIIYPEPDTSFRDNFIVPEYLPTSPVTTVTLQFKTLELAAGQLISNDDIDDLLTEPPTIKNFQGDSSKFYTIMLFGFPRNAPAFVKEANKATLYHLMHNLSPTNGTLFSDANKRITGKEVFSYLRPLRNEKPFGIHTMVLTVFEQHDEIIKGSILELDKDLHTIVVKKWLNDNVELINSSPVAGNYYGFTSVDINNLMM</sequence>
<evidence type="ECO:0000313" key="1">
    <source>
        <dbReference type="Proteomes" id="UP000887580"/>
    </source>
</evidence>
<proteinExistence type="predicted"/>
<dbReference type="WBParaSite" id="PS1159_v2.g19167.t1">
    <property type="protein sequence ID" value="PS1159_v2.g19167.t1"/>
    <property type="gene ID" value="PS1159_v2.g19167"/>
</dbReference>
<accession>A0AC35FMW7</accession>
<reference evidence="2" key="1">
    <citation type="submission" date="2022-11" db="UniProtKB">
        <authorList>
            <consortium name="WormBaseParasite"/>
        </authorList>
    </citation>
    <scope>IDENTIFICATION</scope>
</reference>
<name>A0AC35FMW7_9BILA</name>
<protein>
    <submittedName>
        <fullName evidence="2">Uncharacterized protein</fullName>
    </submittedName>
</protein>
<evidence type="ECO:0000313" key="2">
    <source>
        <dbReference type="WBParaSite" id="PS1159_v2.g19167.t1"/>
    </source>
</evidence>
<organism evidence="1 2">
    <name type="scientific">Panagrolaimus sp. PS1159</name>
    <dbReference type="NCBI Taxonomy" id="55785"/>
    <lineage>
        <taxon>Eukaryota</taxon>
        <taxon>Metazoa</taxon>
        <taxon>Ecdysozoa</taxon>
        <taxon>Nematoda</taxon>
        <taxon>Chromadorea</taxon>
        <taxon>Rhabditida</taxon>
        <taxon>Tylenchina</taxon>
        <taxon>Panagrolaimomorpha</taxon>
        <taxon>Panagrolaimoidea</taxon>
        <taxon>Panagrolaimidae</taxon>
        <taxon>Panagrolaimus</taxon>
    </lineage>
</organism>
<dbReference type="Proteomes" id="UP000887580">
    <property type="component" value="Unplaced"/>
</dbReference>